<evidence type="ECO:0000313" key="1">
    <source>
        <dbReference type="EMBL" id="MDW6092440.1"/>
    </source>
</evidence>
<evidence type="ECO:0000313" key="2">
    <source>
        <dbReference type="Proteomes" id="UP001279860"/>
    </source>
</evidence>
<proteinExistence type="predicted"/>
<accession>A0ABU4ISS5</accession>
<organism evidence="1 2">
    <name type="scientific">Vibrio rhizosphaerae</name>
    <dbReference type="NCBI Taxonomy" id="398736"/>
    <lineage>
        <taxon>Bacteria</taxon>
        <taxon>Pseudomonadati</taxon>
        <taxon>Pseudomonadota</taxon>
        <taxon>Gammaproteobacteria</taxon>
        <taxon>Vibrionales</taxon>
        <taxon>Vibrionaceae</taxon>
        <taxon>Vibrio</taxon>
    </lineage>
</organism>
<name>A0ABU4ISS5_9VIBR</name>
<keyword evidence="2" id="KW-1185">Reference proteome</keyword>
<dbReference type="EMBL" id="JAWRCP010000001">
    <property type="protein sequence ID" value="MDW6092440.1"/>
    <property type="molecule type" value="Genomic_DNA"/>
</dbReference>
<reference evidence="1 2" key="1">
    <citation type="submission" date="2023-11" db="EMBL/GenBank/DDBJ databases">
        <title>Plant-associative lifestyle of Vibrio porteresiae and its evolutionary dynamics.</title>
        <authorList>
            <person name="Rameshkumar N."/>
            <person name="Kirti K."/>
        </authorList>
    </citation>
    <scope>NUCLEOTIDE SEQUENCE [LARGE SCALE GENOMIC DNA]</scope>
    <source>
        <strain evidence="1 2">MSSRF7</strain>
    </source>
</reference>
<dbReference type="Proteomes" id="UP001279860">
    <property type="component" value="Unassembled WGS sequence"/>
</dbReference>
<sequence>MRTIKETIEEKKTMIEVSESELRYLLAAGHGLLENIPDDALSTYTNFTSSEIKNFSKKIRAIMDDNDISV</sequence>
<dbReference type="RefSeq" id="WP_311845438.1">
    <property type="nucleotide sequence ID" value="NZ_JAWRCP010000001.1"/>
</dbReference>
<comment type="caution">
    <text evidence="1">The sequence shown here is derived from an EMBL/GenBank/DDBJ whole genome shotgun (WGS) entry which is preliminary data.</text>
</comment>
<protein>
    <submittedName>
        <fullName evidence="1">Uncharacterized protein</fullName>
    </submittedName>
</protein>
<gene>
    <name evidence="1" type="ORF">SBX64_07765</name>
</gene>